<keyword evidence="3" id="KW-1185">Reference proteome</keyword>
<feature type="compositionally biased region" description="Polar residues" evidence="1">
    <location>
        <begin position="29"/>
        <end position="38"/>
    </location>
</feature>
<protein>
    <submittedName>
        <fullName evidence="2">Uncharacterized protein</fullName>
    </submittedName>
</protein>
<dbReference type="EMBL" id="QWEI01000005">
    <property type="protein sequence ID" value="RHW36223.1"/>
    <property type="molecule type" value="Genomic_DNA"/>
</dbReference>
<reference evidence="2 3" key="1">
    <citation type="submission" date="2018-08" db="EMBL/GenBank/DDBJ databases">
        <title>Lysinibacillus sp. YLB-03 draft genome sequence.</title>
        <authorList>
            <person name="Yu L."/>
        </authorList>
    </citation>
    <scope>NUCLEOTIDE SEQUENCE [LARGE SCALE GENOMIC DNA]</scope>
    <source>
        <strain evidence="2 3">YLB-03</strain>
    </source>
</reference>
<proteinExistence type="predicted"/>
<name>A0A396S6U7_9BACL</name>
<sequence length="96" mass="10838">MPYYTLLFKIKSASALLAPTSAGRPESKASFQLSTEGQTAPRGAGRWSWTLVKAQAPRKRNKKNASISSYEKTETHFARFHSDWKQSDRFPLKSSM</sequence>
<evidence type="ECO:0000256" key="1">
    <source>
        <dbReference type="SAM" id="MobiDB-lite"/>
    </source>
</evidence>
<gene>
    <name evidence="2" type="ORF">D1B33_11340</name>
</gene>
<accession>A0A396S6U7</accession>
<feature type="region of interest" description="Disordered" evidence="1">
    <location>
        <begin position="19"/>
        <end position="43"/>
    </location>
</feature>
<comment type="caution">
    <text evidence="2">The sequence shown here is derived from an EMBL/GenBank/DDBJ whole genome shotgun (WGS) entry which is preliminary data.</text>
</comment>
<dbReference type="AlphaFoldDB" id="A0A396S6U7"/>
<evidence type="ECO:0000313" key="2">
    <source>
        <dbReference type="EMBL" id="RHW36223.1"/>
    </source>
</evidence>
<organism evidence="2 3">
    <name type="scientific">Ureibacillus yapensis</name>
    <dbReference type="NCBI Taxonomy" id="2304605"/>
    <lineage>
        <taxon>Bacteria</taxon>
        <taxon>Bacillati</taxon>
        <taxon>Bacillota</taxon>
        <taxon>Bacilli</taxon>
        <taxon>Bacillales</taxon>
        <taxon>Caryophanaceae</taxon>
        <taxon>Ureibacillus</taxon>
    </lineage>
</organism>
<evidence type="ECO:0000313" key="3">
    <source>
        <dbReference type="Proteomes" id="UP000265692"/>
    </source>
</evidence>
<dbReference type="Proteomes" id="UP000265692">
    <property type="component" value="Unassembled WGS sequence"/>
</dbReference>